<keyword evidence="2" id="KW-1185">Reference proteome</keyword>
<dbReference type="AlphaFoldDB" id="A0A0D6PDY6"/>
<gene>
    <name evidence="1" type="ORF">Aam_016_044</name>
</gene>
<sequence length="132" mass="14149">MCAQLFVAVLAKAFDGSVPDRLVHPLDLAVGPGMILLHQTVLNPVGFADHVEAHLPRICCIPVAGLLGELDAVVSNERVDAIGDGLEQMLEELTRSPVISLVHELRGCKLASLVNANKEILNRARFPGDILV</sequence>
<evidence type="ECO:0000313" key="2">
    <source>
        <dbReference type="Proteomes" id="UP000032668"/>
    </source>
</evidence>
<dbReference type="Proteomes" id="UP000032668">
    <property type="component" value="Unassembled WGS sequence"/>
</dbReference>
<reference evidence="1 2" key="1">
    <citation type="submission" date="2012-11" db="EMBL/GenBank/DDBJ databases">
        <title>Whole genome sequence of Acidocella aminolytica 101 = DSM 11237.</title>
        <authorList>
            <person name="Azuma Y."/>
            <person name="Higashiura N."/>
            <person name="Hirakawa H."/>
            <person name="Matsushita K."/>
        </authorList>
    </citation>
    <scope>NUCLEOTIDE SEQUENCE [LARGE SCALE GENOMIC DNA]</scope>
    <source>
        <strain evidence="2">101 / DSM 11237</strain>
    </source>
</reference>
<dbReference type="EMBL" id="BANC01000016">
    <property type="protein sequence ID" value="GAN79074.1"/>
    <property type="molecule type" value="Genomic_DNA"/>
</dbReference>
<accession>A0A0D6PDY6</accession>
<protein>
    <submittedName>
        <fullName evidence="1">Uncharacterized protein</fullName>
    </submittedName>
</protein>
<comment type="caution">
    <text evidence="1">The sequence shown here is derived from an EMBL/GenBank/DDBJ whole genome shotgun (WGS) entry which is preliminary data.</text>
</comment>
<name>A0A0D6PDY6_9PROT</name>
<proteinExistence type="predicted"/>
<evidence type="ECO:0000313" key="1">
    <source>
        <dbReference type="EMBL" id="GAN79074.1"/>
    </source>
</evidence>
<organism evidence="1 2">
    <name type="scientific">Acidocella aminolytica 101 = DSM 11237</name>
    <dbReference type="NCBI Taxonomy" id="1120923"/>
    <lineage>
        <taxon>Bacteria</taxon>
        <taxon>Pseudomonadati</taxon>
        <taxon>Pseudomonadota</taxon>
        <taxon>Alphaproteobacteria</taxon>
        <taxon>Acetobacterales</taxon>
        <taxon>Acidocellaceae</taxon>
        <taxon>Acidocella</taxon>
    </lineage>
</organism>